<dbReference type="Gene3D" id="3.30.450.20">
    <property type="entry name" value="PAS domain"/>
    <property type="match status" value="3"/>
</dbReference>
<dbReference type="CDD" id="cd00130">
    <property type="entry name" value="PAS"/>
    <property type="match status" value="3"/>
</dbReference>
<dbReference type="Gene3D" id="3.40.50.2300">
    <property type="match status" value="1"/>
</dbReference>
<feature type="domain" description="PAS" evidence="10">
    <location>
        <begin position="281"/>
        <end position="354"/>
    </location>
</feature>
<dbReference type="Gene3D" id="1.10.10.10">
    <property type="entry name" value="Winged helix-like DNA-binding domain superfamily/Winged helix DNA-binding domain"/>
    <property type="match status" value="1"/>
</dbReference>
<dbReference type="InterPro" id="IPR000792">
    <property type="entry name" value="Tscrpt_reg_LuxR_C"/>
</dbReference>
<evidence type="ECO:0000256" key="1">
    <source>
        <dbReference type="ARBA" id="ARBA00000085"/>
    </source>
</evidence>
<protein>
    <recommendedName>
        <fullName evidence="2">histidine kinase</fullName>
        <ecNumber evidence="2">2.7.13.3</ecNumber>
    </recommendedName>
</protein>
<dbReference type="PROSITE" id="PS50112">
    <property type="entry name" value="PAS"/>
    <property type="match status" value="3"/>
</dbReference>
<dbReference type="PROSITE" id="PS50113">
    <property type="entry name" value="PAC"/>
    <property type="match status" value="3"/>
</dbReference>
<dbReference type="GO" id="GO:0000160">
    <property type="term" value="P:phosphorelay signal transduction system"/>
    <property type="evidence" value="ECO:0007669"/>
    <property type="project" value="InterPro"/>
</dbReference>
<proteinExistence type="predicted"/>
<dbReference type="SMART" id="SM00091">
    <property type="entry name" value="PAS"/>
    <property type="match status" value="3"/>
</dbReference>
<evidence type="ECO:0000256" key="6">
    <source>
        <dbReference type="ARBA" id="ARBA00023125"/>
    </source>
</evidence>
<dbReference type="InterPro" id="IPR000014">
    <property type="entry name" value="PAS"/>
</dbReference>
<dbReference type="GO" id="GO:0003677">
    <property type="term" value="F:DNA binding"/>
    <property type="evidence" value="ECO:0007669"/>
    <property type="project" value="UniProtKB-KW"/>
</dbReference>
<feature type="modified residue" description="4-aspartylphosphate" evidence="7">
    <location>
        <position position="453"/>
    </location>
</feature>
<dbReference type="InterPro" id="IPR013655">
    <property type="entry name" value="PAS_fold_3"/>
</dbReference>
<dbReference type="AlphaFoldDB" id="A0A7W9EXK0"/>
<evidence type="ECO:0000256" key="3">
    <source>
        <dbReference type="ARBA" id="ARBA00022553"/>
    </source>
</evidence>
<evidence type="ECO:0000256" key="4">
    <source>
        <dbReference type="ARBA" id="ARBA00022679"/>
    </source>
</evidence>
<comment type="catalytic activity">
    <reaction evidence="1">
        <text>ATP + protein L-histidine = ADP + protein N-phospho-L-histidine.</text>
        <dbReference type="EC" id="2.7.13.3"/>
    </reaction>
</comment>
<dbReference type="InterPro" id="IPR035965">
    <property type="entry name" value="PAS-like_dom_sf"/>
</dbReference>
<keyword evidence="13" id="KW-1185">Reference proteome</keyword>
<name>A0A7W9EXK0_9SPHN</name>
<dbReference type="PANTHER" id="PTHR43304:SF1">
    <property type="entry name" value="PAC DOMAIN-CONTAINING PROTEIN"/>
    <property type="match status" value="1"/>
</dbReference>
<feature type="domain" description="Response regulatory" evidence="9">
    <location>
        <begin position="404"/>
        <end position="519"/>
    </location>
</feature>
<dbReference type="InterPro" id="IPR001789">
    <property type="entry name" value="Sig_transdc_resp-reg_receiver"/>
</dbReference>
<dbReference type="PANTHER" id="PTHR43304">
    <property type="entry name" value="PHYTOCHROME-LIKE PROTEIN CPH1"/>
    <property type="match status" value="1"/>
</dbReference>
<dbReference type="PROSITE" id="PS50110">
    <property type="entry name" value="RESPONSE_REGULATORY"/>
    <property type="match status" value="1"/>
</dbReference>
<feature type="domain" description="HTH luxR-type" evidence="8">
    <location>
        <begin position="534"/>
        <end position="599"/>
    </location>
</feature>
<accession>A0A7W9EXK0</accession>
<dbReference type="InterPro" id="IPR000700">
    <property type="entry name" value="PAS-assoc_C"/>
</dbReference>
<dbReference type="InterPro" id="IPR013656">
    <property type="entry name" value="PAS_4"/>
</dbReference>
<keyword evidence="6" id="KW-0238">DNA-binding</keyword>
<dbReference type="SUPFAM" id="SSF46894">
    <property type="entry name" value="C-terminal effector domain of the bipartite response regulators"/>
    <property type="match status" value="1"/>
</dbReference>
<dbReference type="Pfam" id="PF08447">
    <property type="entry name" value="PAS_3"/>
    <property type="match status" value="2"/>
</dbReference>
<keyword evidence="4" id="KW-0808">Transferase</keyword>
<organism evidence="12 13">
    <name type="scientific">Sphingomonas aerophila</name>
    <dbReference type="NCBI Taxonomy" id="1344948"/>
    <lineage>
        <taxon>Bacteria</taxon>
        <taxon>Pseudomonadati</taxon>
        <taxon>Pseudomonadota</taxon>
        <taxon>Alphaproteobacteria</taxon>
        <taxon>Sphingomonadales</taxon>
        <taxon>Sphingomonadaceae</taxon>
        <taxon>Sphingomonas</taxon>
    </lineage>
</organism>
<feature type="domain" description="PAC" evidence="11">
    <location>
        <begin position="356"/>
        <end position="409"/>
    </location>
</feature>
<evidence type="ECO:0000313" key="13">
    <source>
        <dbReference type="Proteomes" id="UP000546200"/>
    </source>
</evidence>
<dbReference type="NCBIfam" id="TIGR00229">
    <property type="entry name" value="sensory_box"/>
    <property type="match status" value="3"/>
</dbReference>
<evidence type="ECO:0000259" key="9">
    <source>
        <dbReference type="PROSITE" id="PS50110"/>
    </source>
</evidence>
<dbReference type="InterPro" id="IPR036388">
    <property type="entry name" value="WH-like_DNA-bd_sf"/>
</dbReference>
<feature type="domain" description="PAC" evidence="11">
    <location>
        <begin position="228"/>
        <end position="280"/>
    </location>
</feature>
<dbReference type="SUPFAM" id="SSF55785">
    <property type="entry name" value="PYP-like sensor domain (PAS domain)"/>
    <property type="match status" value="3"/>
</dbReference>
<dbReference type="InterPro" id="IPR011006">
    <property type="entry name" value="CheY-like_superfamily"/>
</dbReference>
<evidence type="ECO:0000259" key="10">
    <source>
        <dbReference type="PROSITE" id="PS50112"/>
    </source>
</evidence>
<keyword evidence="5" id="KW-0418">Kinase</keyword>
<dbReference type="RefSeq" id="WP_184060599.1">
    <property type="nucleotide sequence ID" value="NZ_JACIJK010000017.1"/>
</dbReference>
<dbReference type="Pfam" id="PF00196">
    <property type="entry name" value="GerE"/>
    <property type="match status" value="1"/>
</dbReference>
<evidence type="ECO:0000256" key="2">
    <source>
        <dbReference type="ARBA" id="ARBA00012438"/>
    </source>
</evidence>
<comment type="caution">
    <text evidence="12">The sequence shown here is derived from an EMBL/GenBank/DDBJ whole genome shotgun (WGS) entry which is preliminary data.</text>
</comment>
<dbReference type="GO" id="GO:0006355">
    <property type="term" value="P:regulation of DNA-templated transcription"/>
    <property type="evidence" value="ECO:0007669"/>
    <property type="project" value="InterPro"/>
</dbReference>
<evidence type="ECO:0000256" key="7">
    <source>
        <dbReference type="PROSITE-ProRule" id="PRU00169"/>
    </source>
</evidence>
<keyword evidence="3 7" id="KW-0597">Phosphoprotein</keyword>
<dbReference type="SUPFAM" id="SSF52172">
    <property type="entry name" value="CheY-like"/>
    <property type="match status" value="1"/>
</dbReference>
<dbReference type="GO" id="GO:0004673">
    <property type="term" value="F:protein histidine kinase activity"/>
    <property type="evidence" value="ECO:0007669"/>
    <property type="project" value="UniProtKB-EC"/>
</dbReference>
<evidence type="ECO:0000259" key="11">
    <source>
        <dbReference type="PROSITE" id="PS50113"/>
    </source>
</evidence>
<feature type="domain" description="PAS" evidence="10">
    <location>
        <begin position="25"/>
        <end position="96"/>
    </location>
</feature>
<dbReference type="Proteomes" id="UP000546200">
    <property type="component" value="Unassembled WGS sequence"/>
</dbReference>
<feature type="domain" description="PAS" evidence="10">
    <location>
        <begin position="152"/>
        <end position="223"/>
    </location>
</feature>
<dbReference type="InterPro" id="IPR001610">
    <property type="entry name" value="PAC"/>
</dbReference>
<evidence type="ECO:0000259" key="8">
    <source>
        <dbReference type="PROSITE" id="PS50043"/>
    </source>
</evidence>
<dbReference type="Pfam" id="PF08448">
    <property type="entry name" value="PAS_4"/>
    <property type="match status" value="1"/>
</dbReference>
<dbReference type="InterPro" id="IPR016032">
    <property type="entry name" value="Sig_transdc_resp-reg_C-effctor"/>
</dbReference>
<gene>
    <name evidence="12" type="ORF">FHS94_003789</name>
</gene>
<dbReference type="PROSITE" id="PS50043">
    <property type="entry name" value="HTH_LUXR_2"/>
    <property type="match status" value="1"/>
</dbReference>
<evidence type="ECO:0000256" key="5">
    <source>
        <dbReference type="ARBA" id="ARBA00022777"/>
    </source>
</evidence>
<feature type="domain" description="PAC" evidence="11">
    <location>
        <begin position="97"/>
        <end position="151"/>
    </location>
</feature>
<dbReference type="InterPro" id="IPR052162">
    <property type="entry name" value="Sensor_kinase/Photoreceptor"/>
</dbReference>
<dbReference type="PRINTS" id="PR00038">
    <property type="entry name" value="HTHLUXR"/>
</dbReference>
<sequence length="613" mass="66537">MTQARPADASSDGGRGSAAAELARQARFLEANLSSIPDYVYAFDRGRRFVYANPAMLALFGLTSQEMLGRTFTELDYPPDLAALLNSQIDQIFADGLTIEDEVFYRSTTGHAAYFGYLWGPVRGDDGSVDLVVGVSRDISERRALEETLRKSEARLRAATDLVGVGIYSWNPVTDTLDWDERLRAMWGLSPDAVVNIDVYKAGIHPDDLPRVRSAIAACVDPDGDGHYAIEYRVIGRDDDVTRHIATSGRTTFEGGHAVSFIGAAIDMTEQRTTEAAVRASEAQFRSFAENSSNLLWIADTTTGAIIYRSAAFERIWGEPCAEAPIKLEAWMGHVHPDDRQAVTRALDSVRAGEVTQYEYRIVRPKDGCVRWLRDTSFPIRDDRAGVTRIGGIAEDLTQQDSRQVYVVSTSASEARQIARLVRSMDYGARIFESADAFLDMAPVLSSGCVIVDLRRRRDDGLSVPRELKARSIGLPTVALDGPNAGAEAAVAAMKAGAVDYVMFRDEAVLLGKLGAALAECQATAHPATRDEEVSAQIARLTSREREVLVGLVDGGTNKIIAQGLGISPRTVELHRAQVMNKLGASSLTEVVQIAFSAGFAPAGASGRARKVT</sequence>
<dbReference type="SMART" id="SM00086">
    <property type="entry name" value="PAC"/>
    <property type="match status" value="3"/>
</dbReference>
<dbReference type="EMBL" id="JACIJK010000017">
    <property type="protein sequence ID" value="MBB5716917.1"/>
    <property type="molecule type" value="Genomic_DNA"/>
</dbReference>
<dbReference type="EC" id="2.7.13.3" evidence="2"/>
<reference evidence="12 13" key="1">
    <citation type="submission" date="2020-08" db="EMBL/GenBank/DDBJ databases">
        <title>Genomic Encyclopedia of Type Strains, Phase IV (KMG-IV): sequencing the most valuable type-strain genomes for metagenomic binning, comparative biology and taxonomic classification.</title>
        <authorList>
            <person name="Goeker M."/>
        </authorList>
    </citation>
    <scope>NUCLEOTIDE SEQUENCE [LARGE SCALE GENOMIC DNA]</scope>
    <source>
        <strain evidence="12 13">DSM 100044</strain>
    </source>
</reference>
<dbReference type="CDD" id="cd06170">
    <property type="entry name" value="LuxR_C_like"/>
    <property type="match status" value="1"/>
</dbReference>
<evidence type="ECO:0000313" key="12">
    <source>
        <dbReference type="EMBL" id="MBB5716917.1"/>
    </source>
</evidence>
<dbReference type="SMART" id="SM00421">
    <property type="entry name" value="HTH_LUXR"/>
    <property type="match status" value="1"/>
</dbReference>